<gene>
    <name evidence="5" type="ORF">N7472_005370</name>
</gene>
<reference evidence="5" key="2">
    <citation type="journal article" date="2023" name="IMA Fungus">
        <title>Comparative genomic study of the Penicillium genus elucidates a diverse pangenome and 15 lateral gene transfer events.</title>
        <authorList>
            <person name="Petersen C."/>
            <person name="Sorensen T."/>
            <person name="Nielsen M.R."/>
            <person name="Sondergaard T.E."/>
            <person name="Sorensen J.L."/>
            <person name="Fitzpatrick D.A."/>
            <person name="Frisvad J.C."/>
            <person name="Nielsen K.L."/>
        </authorList>
    </citation>
    <scope>NUCLEOTIDE SEQUENCE</scope>
    <source>
        <strain evidence="5">IBT 16849</strain>
    </source>
</reference>
<dbReference type="InterPro" id="IPR018466">
    <property type="entry name" value="Kre9/Knh1-like_N"/>
</dbReference>
<feature type="region of interest" description="Disordered" evidence="2">
    <location>
        <begin position="120"/>
        <end position="201"/>
    </location>
</feature>
<organism evidence="5 6">
    <name type="scientific">Penicillium cf. griseofulvum</name>
    <dbReference type="NCBI Taxonomy" id="2972120"/>
    <lineage>
        <taxon>Eukaryota</taxon>
        <taxon>Fungi</taxon>
        <taxon>Dikarya</taxon>
        <taxon>Ascomycota</taxon>
        <taxon>Pezizomycotina</taxon>
        <taxon>Eurotiomycetes</taxon>
        <taxon>Eurotiomycetidae</taxon>
        <taxon>Eurotiales</taxon>
        <taxon>Aspergillaceae</taxon>
        <taxon>Penicillium</taxon>
    </lineage>
</organism>
<dbReference type="Proteomes" id="UP001150879">
    <property type="component" value="Unassembled WGS sequence"/>
</dbReference>
<dbReference type="AlphaFoldDB" id="A0A9W9JQN1"/>
<evidence type="ECO:0000256" key="2">
    <source>
        <dbReference type="SAM" id="MobiDB-lite"/>
    </source>
</evidence>
<evidence type="ECO:0000313" key="6">
    <source>
        <dbReference type="Proteomes" id="UP001150879"/>
    </source>
</evidence>
<feature type="chain" id="PRO_5040881767" evidence="3">
    <location>
        <begin position="19"/>
        <end position="231"/>
    </location>
</feature>
<dbReference type="PANTHER" id="PTHR40633:SF5">
    <property type="entry name" value="ANCHORED PROTEIN, PUTATIVE (AFU_ORTHOLOGUE AFUA_8G04370)-RELATED"/>
    <property type="match status" value="1"/>
</dbReference>
<name>A0A9W9JQN1_9EURO</name>
<sequence length="231" mass="23401">MRFFVTLAMAAMAAVASADSKANPFSIPTDGYTFKTGEATALTWKPTTHGTVSLILQWGAVMTGNSGTVIASSINNDGSYTWDVPSSLAAQPDYTIKIVSDDDSNDFNYIGRFTVEGSTVSVSSSSASSTKESTSTDSSTKESTSTDSSTKATRTTTSDESSTASSKPTSSPTMTTVSSTSASATPTESPESSSAAASTSAAQTTVPTANAAVANRVSGGLLALLAGALML</sequence>
<dbReference type="OrthoDB" id="2260257at2759"/>
<keyword evidence="6" id="KW-1185">Reference proteome</keyword>
<keyword evidence="1 3" id="KW-0732">Signal</keyword>
<accession>A0A9W9JQN1</accession>
<evidence type="ECO:0000313" key="5">
    <source>
        <dbReference type="EMBL" id="KAJ5200166.1"/>
    </source>
</evidence>
<evidence type="ECO:0000259" key="4">
    <source>
        <dbReference type="Pfam" id="PF10342"/>
    </source>
</evidence>
<dbReference type="PANTHER" id="PTHR40633">
    <property type="entry name" value="MATRIX PROTEIN, PUTATIVE (AFU_ORTHOLOGUE AFUA_8G05410)-RELATED"/>
    <property type="match status" value="1"/>
</dbReference>
<dbReference type="InterPro" id="IPR052982">
    <property type="entry name" value="SRP1/TIP1-like"/>
</dbReference>
<comment type="caution">
    <text evidence="5">The sequence shown here is derived from an EMBL/GenBank/DDBJ whole genome shotgun (WGS) entry which is preliminary data.</text>
</comment>
<feature type="signal peptide" evidence="3">
    <location>
        <begin position="1"/>
        <end position="18"/>
    </location>
</feature>
<dbReference type="Pfam" id="PF10342">
    <property type="entry name" value="Kre9_KNH"/>
    <property type="match status" value="1"/>
</dbReference>
<feature type="domain" description="Yeast cell wall synthesis Kre9/Knh1-like N-terminal" evidence="4">
    <location>
        <begin position="28"/>
        <end position="115"/>
    </location>
</feature>
<evidence type="ECO:0000256" key="3">
    <source>
        <dbReference type="SAM" id="SignalP"/>
    </source>
</evidence>
<protein>
    <submittedName>
        <fullName evidence="5">Cell wall beta-glucan synthesis</fullName>
    </submittedName>
</protein>
<reference evidence="5" key="1">
    <citation type="submission" date="2022-11" db="EMBL/GenBank/DDBJ databases">
        <authorList>
            <person name="Petersen C."/>
        </authorList>
    </citation>
    <scope>NUCLEOTIDE SEQUENCE</scope>
    <source>
        <strain evidence="5">IBT 16849</strain>
    </source>
</reference>
<dbReference type="EMBL" id="JAPQKP010000003">
    <property type="protein sequence ID" value="KAJ5200166.1"/>
    <property type="molecule type" value="Genomic_DNA"/>
</dbReference>
<evidence type="ECO:0000256" key="1">
    <source>
        <dbReference type="ARBA" id="ARBA00022729"/>
    </source>
</evidence>
<proteinExistence type="predicted"/>